<evidence type="ECO:0000313" key="4">
    <source>
        <dbReference type="Proteomes" id="UP000198582"/>
    </source>
</evidence>
<feature type="compositionally biased region" description="Low complexity" evidence="1">
    <location>
        <begin position="204"/>
        <end position="221"/>
    </location>
</feature>
<dbReference type="InterPro" id="IPR042070">
    <property type="entry name" value="PucR_C-HTH_sf"/>
</dbReference>
<reference evidence="3 4" key="1">
    <citation type="submission" date="2016-10" db="EMBL/GenBank/DDBJ databases">
        <authorList>
            <person name="de Groot N.N."/>
        </authorList>
    </citation>
    <scope>NUCLEOTIDE SEQUENCE [LARGE SCALE GENOMIC DNA]</scope>
    <source>
        <strain evidence="3 4">DSM 44993</strain>
    </source>
</reference>
<gene>
    <name evidence="3" type="ORF">SAMN04489732_1225</name>
</gene>
<dbReference type="Gene3D" id="1.10.10.2840">
    <property type="entry name" value="PucR C-terminal helix-turn-helix domain"/>
    <property type="match status" value="1"/>
</dbReference>
<dbReference type="STRING" id="394193.SAMN04489732_1225"/>
<organism evidence="3 4">
    <name type="scientific">Amycolatopsis saalfeldensis</name>
    <dbReference type="NCBI Taxonomy" id="394193"/>
    <lineage>
        <taxon>Bacteria</taxon>
        <taxon>Bacillati</taxon>
        <taxon>Actinomycetota</taxon>
        <taxon>Actinomycetes</taxon>
        <taxon>Pseudonocardiales</taxon>
        <taxon>Pseudonocardiaceae</taxon>
        <taxon>Amycolatopsis</taxon>
    </lineage>
</organism>
<name>A0A1H8YKP5_9PSEU</name>
<proteinExistence type="predicted"/>
<evidence type="ECO:0000259" key="2">
    <source>
        <dbReference type="Pfam" id="PF13556"/>
    </source>
</evidence>
<dbReference type="InterPro" id="IPR025736">
    <property type="entry name" value="PucR_C-HTH_dom"/>
</dbReference>
<dbReference type="Pfam" id="PF13556">
    <property type="entry name" value="HTH_30"/>
    <property type="match status" value="1"/>
</dbReference>
<feature type="region of interest" description="Disordered" evidence="1">
    <location>
        <begin position="246"/>
        <end position="274"/>
    </location>
</feature>
<dbReference type="EMBL" id="FOEF01000022">
    <property type="protein sequence ID" value="SEP52720.1"/>
    <property type="molecule type" value="Genomic_DNA"/>
</dbReference>
<evidence type="ECO:0000313" key="3">
    <source>
        <dbReference type="EMBL" id="SEP52720.1"/>
    </source>
</evidence>
<feature type="region of interest" description="Disordered" evidence="1">
    <location>
        <begin position="202"/>
        <end position="223"/>
    </location>
</feature>
<accession>A0A1H8YKP5</accession>
<evidence type="ECO:0000256" key="1">
    <source>
        <dbReference type="SAM" id="MobiDB-lite"/>
    </source>
</evidence>
<dbReference type="RefSeq" id="WP_091626491.1">
    <property type="nucleotide sequence ID" value="NZ_FOEF01000022.1"/>
</dbReference>
<dbReference type="OrthoDB" id="5051269at2"/>
<dbReference type="Proteomes" id="UP000198582">
    <property type="component" value="Unassembled WGS sequence"/>
</dbReference>
<protein>
    <submittedName>
        <fullName evidence="3">PucR C-terminal helix-turn-helix domain-containing protein</fullName>
    </submittedName>
</protein>
<keyword evidence="4" id="KW-1185">Reference proteome</keyword>
<dbReference type="AlphaFoldDB" id="A0A1H8YKP5"/>
<sequence>MRDLVSHLAALDPDAAATVKVIAYFDQLVEAGAGLEPIVRGAAVLAGCPARLADGEHHVRLRVEPDGRVAPAETDLDPDPAWPNAPLRADGPPALWLERPGPGGVVDAMVLERAAAAARGVLDRTRGRPAHPDPATVEAVLDPTVDEKTRLRLARRLGLGETARAVARPGGPAELAPPGAWPASLAGNAGSVARAAGLPQPTVTRSAAGSGSTSSAARAAGPSQSTVAGAAAAAGWASSAARKASSAPVAGPSQSTVAGAAAGSESSAAPTASPAHAAGLLRMTASSPAATPSHTAAVPRAGLGPVVAIRDLPASWDAARVALRFTAAGTEADPGPRVVDFADLGGLAVLADAVGPSTPPVADVEAVEKARAAAPWVLETLVAVAGAASLRAAAAALTLHHSTLQERLTHAEHLLGWPVRTPQGRLRLQLALALWRLHRNP</sequence>
<feature type="domain" description="PucR C-terminal helix-turn-helix" evidence="2">
    <location>
        <begin position="378"/>
        <end position="433"/>
    </location>
</feature>